<feature type="domain" description="RRM" evidence="7">
    <location>
        <begin position="45"/>
        <end position="122"/>
    </location>
</feature>
<dbReference type="PANTHER" id="PTHR48039:SF5">
    <property type="entry name" value="RNA-BINDING PROTEIN 28"/>
    <property type="match status" value="1"/>
</dbReference>
<keyword evidence="9" id="KW-1185">Reference proteome</keyword>
<dbReference type="GO" id="GO:0003729">
    <property type="term" value="F:mRNA binding"/>
    <property type="evidence" value="ECO:0007669"/>
    <property type="project" value="TreeGrafter"/>
</dbReference>
<evidence type="ECO:0000313" key="8">
    <source>
        <dbReference type="EMBL" id="KAK0162741.1"/>
    </source>
</evidence>
<dbReference type="GO" id="GO:0005730">
    <property type="term" value="C:nucleolus"/>
    <property type="evidence" value="ECO:0007669"/>
    <property type="project" value="TreeGrafter"/>
</dbReference>
<evidence type="ECO:0000256" key="1">
    <source>
        <dbReference type="ARBA" id="ARBA00004123"/>
    </source>
</evidence>
<dbReference type="Pfam" id="PF00076">
    <property type="entry name" value="RRM_1"/>
    <property type="match status" value="4"/>
</dbReference>
<dbReference type="InterPro" id="IPR000504">
    <property type="entry name" value="RRM_dom"/>
</dbReference>
<feature type="region of interest" description="Disordered" evidence="6">
    <location>
        <begin position="133"/>
        <end position="166"/>
    </location>
</feature>
<dbReference type="Proteomes" id="UP001168972">
    <property type="component" value="Unassembled WGS sequence"/>
</dbReference>
<feature type="compositionally biased region" description="Basic and acidic residues" evidence="6">
    <location>
        <begin position="353"/>
        <end position="377"/>
    </location>
</feature>
<dbReference type="SMART" id="SM00360">
    <property type="entry name" value="RRM"/>
    <property type="match status" value="4"/>
</dbReference>
<dbReference type="PROSITE" id="PS50102">
    <property type="entry name" value="RRM"/>
    <property type="match status" value="4"/>
</dbReference>
<evidence type="ECO:0000313" key="9">
    <source>
        <dbReference type="Proteomes" id="UP001168972"/>
    </source>
</evidence>
<feature type="compositionally biased region" description="Basic and acidic residues" evidence="6">
    <location>
        <begin position="313"/>
        <end position="331"/>
    </location>
</feature>
<dbReference type="AlphaFoldDB" id="A0AA39F4E6"/>
<dbReference type="EMBL" id="JAQQBR010001833">
    <property type="protein sequence ID" value="KAK0162741.1"/>
    <property type="molecule type" value="Genomic_DNA"/>
</dbReference>
<keyword evidence="4" id="KW-0539">Nucleus</keyword>
<dbReference type="InterPro" id="IPR035979">
    <property type="entry name" value="RBD_domain_sf"/>
</dbReference>
<dbReference type="CDD" id="cd12416">
    <property type="entry name" value="RRM4_RBM28_like"/>
    <property type="match status" value="1"/>
</dbReference>
<comment type="subcellular location">
    <subcellularLocation>
        <location evidence="1">Nucleus</location>
    </subcellularLocation>
</comment>
<dbReference type="InterPro" id="IPR051945">
    <property type="entry name" value="RRM_MRD1_RNA_proc_ribogen"/>
</dbReference>
<evidence type="ECO:0000256" key="2">
    <source>
        <dbReference type="ARBA" id="ARBA00022737"/>
    </source>
</evidence>
<keyword evidence="3 5" id="KW-0694">RNA-binding</keyword>
<dbReference type="Gene3D" id="3.30.70.330">
    <property type="match status" value="4"/>
</dbReference>
<feature type="domain" description="RRM" evidence="7">
    <location>
        <begin position="383"/>
        <end position="478"/>
    </location>
</feature>
<accession>A0AA39F4E6</accession>
<dbReference type="FunFam" id="3.30.70.330:FF:000182">
    <property type="entry name" value="RNA-binding motif protein 28"/>
    <property type="match status" value="1"/>
</dbReference>
<feature type="compositionally biased region" description="Basic residues" evidence="6">
    <location>
        <begin position="9"/>
        <end position="26"/>
    </location>
</feature>
<feature type="domain" description="RRM" evidence="7">
    <location>
        <begin position="200"/>
        <end position="277"/>
    </location>
</feature>
<name>A0AA39F4E6_MICHY</name>
<organism evidence="8 9">
    <name type="scientific">Microctonus hyperodae</name>
    <name type="common">Parasitoid wasp</name>
    <dbReference type="NCBI Taxonomy" id="165561"/>
    <lineage>
        <taxon>Eukaryota</taxon>
        <taxon>Metazoa</taxon>
        <taxon>Ecdysozoa</taxon>
        <taxon>Arthropoda</taxon>
        <taxon>Hexapoda</taxon>
        <taxon>Insecta</taxon>
        <taxon>Pterygota</taxon>
        <taxon>Neoptera</taxon>
        <taxon>Endopterygota</taxon>
        <taxon>Hymenoptera</taxon>
        <taxon>Apocrita</taxon>
        <taxon>Ichneumonoidea</taxon>
        <taxon>Braconidae</taxon>
        <taxon>Euphorinae</taxon>
        <taxon>Microctonus</taxon>
    </lineage>
</organism>
<feature type="domain" description="RRM" evidence="7">
    <location>
        <begin position="529"/>
        <end position="637"/>
    </location>
</feature>
<gene>
    <name evidence="8" type="ORF">PV327_006493</name>
</gene>
<comment type="caution">
    <text evidence="8">The sequence shown here is derived from an EMBL/GenBank/DDBJ whole genome shotgun (WGS) entry which is preliminary data.</text>
</comment>
<feature type="compositionally biased region" description="Basic and acidic residues" evidence="6">
    <location>
        <begin position="630"/>
        <end position="639"/>
    </location>
</feature>
<protein>
    <recommendedName>
        <fullName evidence="7">RRM domain-containing protein</fullName>
    </recommendedName>
</protein>
<feature type="compositionally biased region" description="Low complexity" evidence="6">
    <location>
        <begin position="670"/>
        <end position="680"/>
    </location>
</feature>
<feature type="compositionally biased region" description="Basic and acidic residues" evidence="6">
    <location>
        <begin position="646"/>
        <end position="660"/>
    </location>
</feature>
<sequence>MGKPEGPRKDRKKLSWTYRNKKRQGKISKPQNASDENVQVQNKKARIIIRNLSFKVTEDDIRNLYTPYGQIEQIDLLKRPDGKPVGCGFVQFKRIEDASKAIFNTNKQEFLGRVINSAWAIPKAKFVEQLQKNNEETQENNEKEKEEVEPDNNEVKEETNSVSNIIKKNISDSKKQRIERKKLTPEERKAFKLRKRQKRARIVIRNLSFKANENILREHFIQYGTIDDIQILKKSDGKRVGCAFVQFQDVQSAAKAVHYANMKPICERPVVVDFAVPKSKFASNNTNDNTEIKEEPEDIKPELEILDDSQTENEMKIQESHDENDDISEKSENEEEGEEKEDDDDDDEDDEEQKDKDIKDSSITEHEPEKRPRVISHDVSEGKTVFLKNVPFSANNNDLKECMEQFGPVYYALVCIDPLTEHSKGTAFVKFRNVEDAEKCLSAGTELRLHDQVLDPHKALDKQNVPSGDNLKKQRIKDSRNLYLVKEGVIMAGSPAAVGVSASDMAKRLQMEQWKSQMLRNLNMFVSRVRLVVHNLPPSLDDATLRTIFKNHGGPKSVITEARVMRDLRNPDSNNVGKSKEFGFVAFTSHEDALRALRSVNNNPNIFSATKRPIVAFSIENRVMVNAKQRRIEKSRERNPLWMGKRKGDLNNDKSSDPPIKRSNNHLKKQQQANSQSNNNENVEEFAGVTSKPGASTKLRSKFKLKSQIELHNKTLKNEKKKKKIERVRRDQKIEQKLSRKEIKPKQGTKKLNDDADFSNLINNYRKKFSSVVQSKSKWYDT</sequence>
<evidence type="ECO:0000256" key="6">
    <source>
        <dbReference type="SAM" id="MobiDB-lite"/>
    </source>
</evidence>
<feature type="region of interest" description="Disordered" evidence="6">
    <location>
        <begin position="628"/>
        <end position="699"/>
    </location>
</feature>
<feature type="compositionally biased region" description="Polar residues" evidence="6">
    <location>
        <begin position="29"/>
        <end position="38"/>
    </location>
</feature>
<evidence type="ECO:0000256" key="4">
    <source>
        <dbReference type="ARBA" id="ARBA00023242"/>
    </source>
</evidence>
<reference evidence="8" key="1">
    <citation type="journal article" date="2023" name="bioRxiv">
        <title>Scaffold-level genome assemblies of two parasitoid biocontrol wasps reveal the parthenogenesis mechanism and an associated novel virus.</title>
        <authorList>
            <person name="Inwood S."/>
            <person name="Skelly J."/>
            <person name="Guhlin J."/>
            <person name="Harrop T."/>
            <person name="Goldson S."/>
            <person name="Dearden P."/>
        </authorList>
    </citation>
    <scope>NUCLEOTIDE SEQUENCE</scope>
    <source>
        <strain evidence="8">Lincoln</strain>
        <tissue evidence="8">Whole body</tissue>
    </source>
</reference>
<evidence type="ECO:0000256" key="5">
    <source>
        <dbReference type="PROSITE-ProRule" id="PRU00176"/>
    </source>
</evidence>
<dbReference type="PANTHER" id="PTHR48039">
    <property type="entry name" value="RNA-BINDING MOTIF PROTEIN 14B"/>
    <property type="match status" value="1"/>
</dbReference>
<feature type="region of interest" description="Disordered" evidence="6">
    <location>
        <begin position="1"/>
        <end position="38"/>
    </location>
</feature>
<feature type="compositionally biased region" description="Basic and acidic residues" evidence="6">
    <location>
        <begin position="290"/>
        <end position="303"/>
    </location>
</feature>
<feature type="compositionally biased region" description="Acidic residues" evidence="6">
    <location>
        <begin position="332"/>
        <end position="352"/>
    </location>
</feature>
<dbReference type="InterPro" id="IPR012677">
    <property type="entry name" value="Nucleotide-bd_a/b_plait_sf"/>
</dbReference>
<evidence type="ECO:0000259" key="7">
    <source>
        <dbReference type="PROSITE" id="PS50102"/>
    </source>
</evidence>
<reference evidence="8" key="2">
    <citation type="submission" date="2023-03" db="EMBL/GenBank/DDBJ databases">
        <authorList>
            <person name="Inwood S.N."/>
            <person name="Skelly J.G."/>
            <person name="Guhlin J."/>
            <person name="Harrop T.W.R."/>
            <person name="Goldson S.G."/>
            <person name="Dearden P.K."/>
        </authorList>
    </citation>
    <scope>NUCLEOTIDE SEQUENCE</scope>
    <source>
        <strain evidence="8">Lincoln</strain>
        <tissue evidence="8">Whole body</tissue>
    </source>
</reference>
<evidence type="ECO:0000256" key="3">
    <source>
        <dbReference type="ARBA" id="ARBA00022884"/>
    </source>
</evidence>
<feature type="region of interest" description="Disordered" evidence="6">
    <location>
        <begin position="280"/>
        <end position="377"/>
    </location>
</feature>
<proteinExistence type="predicted"/>
<dbReference type="SUPFAM" id="SSF54928">
    <property type="entry name" value="RNA-binding domain, RBD"/>
    <property type="match status" value="3"/>
</dbReference>
<keyword evidence="2" id="KW-0677">Repeat</keyword>